<keyword evidence="2" id="KW-1185">Reference proteome</keyword>
<evidence type="ECO:0000313" key="2">
    <source>
        <dbReference type="Proteomes" id="UP000290243"/>
    </source>
</evidence>
<gene>
    <name evidence="1" type="ORF">NCTC10168_00481</name>
</gene>
<dbReference type="AlphaFoldDB" id="A0A449B4R4"/>
<dbReference type="Proteomes" id="UP000290243">
    <property type="component" value="Chromosome"/>
</dbReference>
<dbReference type="OrthoDB" id="398848at2"/>
<dbReference type="EMBL" id="LR215037">
    <property type="protein sequence ID" value="VEU75555.1"/>
    <property type="molecule type" value="Genomic_DNA"/>
</dbReference>
<accession>A0A449B4R4</accession>
<organism evidence="1 2">
    <name type="scientific">Mycoplasmopsis maculosa</name>
    <dbReference type="NCBI Taxonomy" id="114885"/>
    <lineage>
        <taxon>Bacteria</taxon>
        <taxon>Bacillati</taxon>
        <taxon>Mycoplasmatota</taxon>
        <taxon>Mycoplasmoidales</taxon>
        <taxon>Metamycoplasmataceae</taxon>
        <taxon>Mycoplasmopsis</taxon>
    </lineage>
</organism>
<proteinExistence type="predicted"/>
<protein>
    <submittedName>
        <fullName evidence="1">Uncharacterized protein</fullName>
    </submittedName>
</protein>
<dbReference type="KEGG" id="mmau:NCTC10168_00481"/>
<evidence type="ECO:0000313" key="1">
    <source>
        <dbReference type="EMBL" id="VEU75555.1"/>
    </source>
</evidence>
<sequence>MLKIFDEIIDENYNGIRIIDIENTNLFLKKCFEFEKGNDKSFIKINGEYINSENYLLIDNLTKVSDLLNFTSKNILFKSIQNYFSKDLSIFNIEKLNNIIKNINKKFDENIISLSLDNNKLIKNIFSLDEDIYLNLLVFENYLKNYDSKEKLTFIINDVEWISIKFMLKYINKFNFIVLTNNSQKYLSSINEIILLSFYSKNNFVNITFLEQIESILNEIKIEKNMKKIDIISNKKLFFELKSTFFL</sequence>
<dbReference type="RefSeq" id="WP_129646758.1">
    <property type="nucleotide sequence ID" value="NZ_LR215037.1"/>
</dbReference>
<reference evidence="1 2" key="1">
    <citation type="submission" date="2019-01" db="EMBL/GenBank/DDBJ databases">
        <authorList>
            <consortium name="Pathogen Informatics"/>
        </authorList>
    </citation>
    <scope>NUCLEOTIDE SEQUENCE [LARGE SCALE GENOMIC DNA]</scope>
    <source>
        <strain evidence="1 2">NCTC10168</strain>
    </source>
</reference>
<name>A0A449B4R4_9BACT</name>